<dbReference type="InterPro" id="IPR003107">
    <property type="entry name" value="HAT"/>
</dbReference>
<evidence type="ECO:0000313" key="2">
    <source>
        <dbReference type="Proteomes" id="UP000747399"/>
    </source>
</evidence>
<accession>A0A8J4BD93</accession>
<keyword evidence="2" id="KW-1185">Reference proteome</keyword>
<dbReference type="Gene3D" id="1.25.40.10">
    <property type="entry name" value="Tetratricopeptide repeat domain"/>
    <property type="match status" value="1"/>
</dbReference>
<sequence>MYVCTLPPFVFSPYGAHLMFFHILPPNLYQTNSCRLAYVSSLVAQRRISDARIVLRTATQHCPRHAQLWMEWALVEAAAGNAEMARQLFERGAEVPSNYQHEPLYQAWAAFEAKMGNGDFAAQLIQRAEQVAQDHTARRLAAEIKAVSGSDSGGKVNAAR</sequence>
<dbReference type="InterPro" id="IPR011990">
    <property type="entry name" value="TPR-like_helical_dom_sf"/>
</dbReference>
<evidence type="ECO:0008006" key="3">
    <source>
        <dbReference type="Google" id="ProtNLM"/>
    </source>
</evidence>
<dbReference type="PANTHER" id="PTHR44917:SF1">
    <property type="entry name" value="PROTEIN HIGH CHLOROPHYLL FLUORESCENT 107"/>
    <property type="match status" value="1"/>
</dbReference>
<dbReference type="SUPFAM" id="SSF48452">
    <property type="entry name" value="TPR-like"/>
    <property type="match status" value="1"/>
</dbReference>
<dbReference type="GO" id="GO:0006417">
    <property type="term" value="P:regulation of translation"/>
    <property type="evidence" value="ECO:0007669"/>
    <property type="project" value="TreeGrafter"/>
</dbReference>
<name>A0A8J4BD93_9CHLO</name>
<organism evidence="1 2">
    <name type="scientific">Volvox africanus</name>
    <dbReference type="NCBI Taxonomy" id="51714"/>
    <lineage>
        <taxon>Eukaryota</taxon>
        <taxon>Viridiplantae</taxon>
        <taxon>Chlorophyta</taxon>
        <taxon>core chlorophytes</taxon>
        <taxon>Chlorophyceae</taxon>
        <taxon>CS clade</taxon>
        <taxon>Chlamydomonadales</taxon>
        <taxon>Volvocaceae</taxon>
        <taxon>Volvox</taxon>
    </lineage>
</organism>
<dbReference type="GO" id="GO:0003729">
    <property type="term" value="F:mRNA binding"/>
    <property type="evidence" value="ECO:0007669"/>
    <property type="project" value="InterPro"/>
</dbReference>
<reference evidence="1" key="1">
    <citation type="journal article" date="2021" name="Proc. Natl. Acad. Sci. U.S.A.">
        <title>Three genomes in the algal genus Volvox reveal the fate of a haploid sex-determining region after a transition to homothallism.</title>
        <authorList>
            <person name="Yamamoto K."/>
            <person name="Hamaji T."/>
            <person name="Kawai-Toyooka H."/>
            <person name="Matsuzaki R."/>
            <person name="Takahashi F."/>
            <person name="Nishimura Y."/>
            <person name="Kawachi M."/>
            <person name="Noguchi H."/>
            <person name="Minakuchi Y."/>
            <person name="Umen J.G."/>
            <person name="Toyoda A."/>
            <person name="Nozaki H."/>
        </authorList>
    </citation>
    <scope>NUCLEOTIDE SEQUENCE</scope>
    <source>
        <strain evidence="1">NIES-3780</strain>
    </source>
</reference>
<dbReference type="SMART" id="SM00386">
    <property type="entry name" value="HAT"/>
    <property type="match status" value="2"/>
</dbReference>
<comment type="caution">
    <text evidence="1">The sequence shown here is derived from an EMBL/GenBank/DDBJ whole genome shotgun (WGS) entry which is preliminary data.</text>
</comment>
<gene>
    <name evidence="1" type="ORF">Vafri_14067</name>
</gene>
<dbReference type="Proteomes" id="UP000747399">
    <property type="component" value="Unassembled WGS sequence"/>
</dbReference>
<dbReference type="PANTHER" id="PTHR44917">
    <property type="entry name" value="PROTEIN HIGH CHLOROPHYLL FLUORESCENT 107"/>
    <property type="match status" value="1"/>
</dbReference>
<dbReference type="GO" id="GO:0003727">
    <property type="term" value="F:single-stranded RNA binding"/>
    <property type="evidence" value="ECO:0007669"/>
    <property type="project" value="TreeGrafter"/>
</dbReference>
<protein>
    <recommendedName>
        <fullName evidence="3">Suppressor of forked domain-containing protein</fullName>
    </recommendedName>
</protein>
<dbReference type="AlphaFoldDB" id="A0A8J4BD93"/>
<dbReference type="GO" id="GO:0006397">
    <property type="term" value="P:mRNA processing"/>
    <property type="evidence" value="ECO:0007669"/>
    <property type="project" value="InterPro"/>
</dbReference>
<dbReference type="InterPro" id="IPR044624">
    <property type="entry name" value="Mbb1-like"/>
</dbReference>
<evidence type="ECO:0000313" key="1">
    <source>
        <dbReference type="EMBL" id="GIL59153.1"/>
    </source>
</evidence>
<proteinExistence type="predicted"/>
<dbReference type="EMBL" id="BNCO01000033">
    <property type="protein sequence ID" value="GIL59153.1"/>
    <property type="molecule type" value="Genomic_DNA"/>
</dbReference>